<proteinExistence type="predicted"/>
<dbReference type="EMBL" id="JARJLM010000309">
    <property type="protein sequence ID" value="MDF3834840.1"/>
    <property type="molecule type" value="Genomic_DNA"/>
</dbReference>
<organism evidence="2 3">
    <name type="scientific">Cupriavidus basilensis</name>
    <dbReference type="NCBI Taxonomy" id="68895"/>
    <lineage>
        <taxon>Bacteria</taxon>
        <taxon>Pseudomonadati</taxon>
        <taxon>Pseudomonadota</taxon>
        <taxon>Betaproteobacteria</taxon>
        <taxon>Burkholderiales</taxon>
        <taxon>Burkholderiaceae</taxon>
        <taxon>Cupriavidus</taxon>
    </lineage>
</organism>
<keyword evidence="2" id="KW-0808">Transferase</keyword>
<evidence type="ECO:0000313" key="2">
    <source>
        <dbReference type="EMBL" id="MDF3834840.1"/>
    </source>
</evidence>
<accession>A0ABT6AQE9</accession>
<dbReference type="PANTHER" id="PTHR43667:SF2">
    <property type="entry name" value="FATTY ACID C-METHYL TRANSFERASE"/>
    <property type="match status" value="1"/>
</dbReference>
<keyword evidence="2" id="KW-0489">Methyltransferase</keyword>
<evidence type="ECO:0000313" key="3">
    <source>
        <dbReference type="Proteomes" id="UP001216674"/>
    </source>
</evidence>
<dbReference type="InterPro" id="IPR050723">
    <property type="entry name" value="CFA/CMAS"/>
</dbReference>
<dbReference type="Gene3D" id="3.40.50.150">
    <property type="entry name" value="Vaccinia Virus protein VP39"/>
    <property type="match status" value="1"/>
</dbReference>
<dbReference type="Proteomes" id="UP001216674">
    <property type="component" value="Unassembled WGS sequence"/>
</dbReference>
<dbReference type="CDD" id="cd02440">
    <property type="entry name" value="AdoMet_MTases"/>
    <property type="match status" value="1"/>
</dbReference>
<dbReference type="SUPFAM" id="SSF53335">
    <property type="entry name" value="S-adenosyl-L-methionine-dependent methyltransferases"/>
    <property type="match status" value="1"/>
</dbReference>
<sequence length="342" mass="37611">MNLATLRKLILEKNLLALLRLGTQANHVYRCAFAAAAGSSGLLGLLSRQPSKLDEIARHLQLGNGQLAAVEAWLDCGVKAGELALKDGRYRLKGRLSRLLAPSGNAVLGSLFEEVTRYHYDAILQAPQRLRDARRYTLADQDGELIARSSRVLEPLVEEAIDWAISGMPGRAQNASVLEIGCGAGHYLCYMRARHPGLRLLAMDFQAEVADAARRNLAASGLDGAVRIEHADILGFDSAERFDLVTLHNNIYYFSGERRDALLRKVRALLKPAGRLLLTTSCRGGSAAVAALHLWWALSDEDSGLPRREELRQQLQNHGFTRVDDKRMLPGESYFAFLASTG</sequence>
<protein>
    <submittedName>
        <fullName evidence="2">Class I SAM-dependent methyltransferase</fullName>
    </submittedName>
</protein>
<gene>
    <name evidence="2" type="ORF">P3W85_18025</name>
</gene>
<evidence type="ECO:0000259" key="1">
    <source>
        <dbReference type="Pfam" id="PF08242"/>
    </source>
</evidence>
<dbReference type="PANTHER" id="PTHR43667">
    <property type="entry name" value="CYCLOPROPANE-FATTY-ACYL-PHOSPHOLIPID SYNTHASE"/>
    <property type="match status" value="1"/>
</dbReference>
<reference evidence="2 3" key="1">
    <citation type="submission" date="2023-03" db="EMBL/GenBank/DDBJ databases">
        <title>Draft assemblies of triclosan tolerant bacteria isolated from returned activated sludge.</title>
        <authorList>
            <person name="Van Hamelsveld S."/>
        </authorList>
    </citation>
    <scope>NUCLEOTIDE SEQUENCE [LARGE SCALE GENOMIC DNA]</scope>
    <source>
        <strain evidence="2 3">GW210010_S58</strain>
    </source>
</reference>
<comment type="caution">
    <text evidence="2">The sequence shown here is derived from an EMBL/GenBank/DDBJ whole genome shotgun (WGS) entry which is preliminary data.</text>
</comment>
<feature type="domain" description="Methyltransferase type 12" evidence="1">
    <location>
        <begin position="178"/>
        <end position="276"/>
    </location>
</feature>
<keyword evidence="3" id="KW-1185">Reference proteome</keyword>
<dbReference type="GO" id="GO:0032259">
    <property type="term" value="P:methylation"/>
    <property type="evidence" value="ECO:0007669"/>
    <property type="project" value="UniProtKB-KW"/>
</dbReference>
<dbReference type="GO" id="GO:0008168">
    <property type="term" value="F:methyltransferase activity"/>
    <property type="evidence" value="ECO:0007669"/>
    <property type="project" value="UniProtKB-KW"/>
</dbReference>
<dbReference type="Pfam" id="PF08242">
    <property type="entry name" value="Methyltransf_12"/>
    <property type="match status" value="1"/>
</dbReference>
<dbReference type="InterPro" id="IPR029063">
    <property type="entry name" value="SAM-dependent_MTases_sf"/>
</dbReference>
<dbReference type="RefSeq" id="WP_276265795.1">
    <property type="nucleotide sequence ID" value="NZ_JARJLM010000309.1"/>
</dbReference>
<dbReference type="InterPro" id="IPR013217">
    <property type="entry name" value="Methyltransf_12"/>
</dbReference>
<name>A0ABT6AQE9_9BURK</name>